<feature type="transmembrane region" description="Helical" evidence="1">
    <location>
        <begin position="75"/>
        <end position="96"/>
    </location>
</feature>
<feature type="transmembrane region" description="Helical" evidence="1">
    <location>
        <begin position="178"/>
        <end position="199"/>
    </location>
</feature>
<evidence type="ECO:0000256" key="1">
    <source>
        <dbReference type="SAM" id="Phobius"/>
    </source>
</evidence>
<feature type="transmembrane region" description="Helical" evidence="1">
    <location>
        <begin position="326"/>
        <end position="344"/>
    </location>
</feature>
<dbReference type="AlphaFoldDB" id="A0A163S8G6"/>
<dbReference type="PATRIC" id="fig|43678.3.peg.1263"/>
<gene>
    <name evidence="2" type="ORF">OJAG_12090</name>
</gene>
<organism evidence="2 3">
    <name type="scientific">Oerskovia enterophila</name>
    <dbReference type="NCBI Taxonomy" id="43678"/>
    <lineage>
        <taxon>Bacteria</taxon>
        <taxon>Bacillati</taxon>
        <taxon>Actinomycetota</taxon>
        <taxon>Actinomycetes</taxon>
        <taxon>Micrococcales</taxon>
        <taxon>Cellulomonadaceae</taxon>
        <taxon>Oerskovia</taxon>
    </lineage>
</organism>
<feature type="transmembrane region" description="Helical" evidence="1">
    <location>
        <begin position="264"/>
        <end position="290"/>
    </location>
</feature>
<dbReference type="STRING" id="43678.OJAG_12090"/>
<proteinExistence type="predicted"/>
<feature type="transmembrane region" description="Helical" evidence="1">
    <location>
        <begin position="145"/>
        <end position="166"/>
    </location>
</feature>
<dbReference type="Proteomes" id="UP000076447">
    <property type="component" value="Unassembled WGS sequence"/>
</dbReference>
<protein>
    <recommendedName>
        <fullName evidence="4">Integral membrane protein</fullName>
    </recommendedName>
</protein>
<dbReference type="RefSeq" id="WP_082848803.1">
    <property type="nucleotide sequence ID" value="NZ_LRIE01000060.1"/>
</dbReference>
<feature type="transmembrane region" description="Helical" evidence="1">
    <location>
        <begin position="116"/>
        <end position="139"/>
    </location>
</feature>
<feature type="transmembrane region" description="Helical" evidence="1">
    <location>
        <begin position="49"/>
        <end position="69"/>
    </location>
</feature>
<feature type="transmembrane region" description="Helical" evidence="1">
    <location>
        <begin position="211"/>
        <end position="232"/>
    </location>
</feature>
<keyword evidence="1" id="KW-0472">Membrane</keyword>
<comment type="caution">
    <text evidence="2">The sequence shown here is derived from an EMBL/GenBank/DDBJ whole genome shotgun (WGS) entry which is preliminary data.</text>
</comment>
<dbReference type="OrthoDB" id="3268838at2"/>
<accession>A0A163S8G6</accession>
<reference evidence="2 3" key="1">
    <citation type="submission" date="2016-01" db="EMBL/GenBank/DDBJ databases">
        <title>Genome sequence of Oerskovia enterophila VJag, an agar and cellulose degrading bacterium.</title>
        <authorList>
            <person name="Poehlein A."/>
            <person name="Jag V."/>
            <person name="Bengelsdorf F."/>
            <person name="Duerre P."/>
            <person name="Daniel R."/>
        </authorList>
    </citation>
    <scope>NUCLEOTIDE SEQUENCE [LARGE SCALE GENOMIC DNA]</scope>
    <source>
        <strain evidence="2 3">VJag</strain>
    </source>
</reference>
<evidence type="ECO:0008006" key="4">
    <source>
        <dbReference type="Google" id="ProtNLM"/>
    </source>
</evidence>
<sequence length="390" mass="40909">MNLPDGAAPPGPPAGGPGPAGLDVAGCERVLRRNGLPLLLEDHSARRDVFGRSAPFLVVVLLLELTGAVNGGWTWWGNLLAVAGGAVLIAAAYVGLNVLRGRHWSTLPQDVGGPELAFFVLVPAVLPAVFGGEWGAALVTAGGNLLLLGLVWVVVAYGVGSSLWWGLARIVDELGASLVRLVRLLPLLMVFSLVLFYNAEVWQVFSRTGGAAGVILGTFFAGLIVLFVGLRLPTEARNALRAAADGVPGAAALPPLTRSQRFNVAAMIGVSQLLQVLVVSAGMGLFFVALGTLTVTPEVMDLWGIDGQRVLLTFDLSGSPLVVTQTLVRVSVAIATFTGLYYAISVQVDAVYREEFVEGIGEQLREVLATRVRYLGLLGGASASRREVEG</sequence>
<dbReference type="EMBL" id="LRIE01000060">
    <property type="protein sequence ID" value="KZM36114.1"/>
    <property type="molecule type" value="Genomic_DNA"/>
</dbReference>
<name>A0A163S8G6_9CELL</name>
<keyword evidence="1" id="KW-1133">Transmembrane helix</keyword>
<keyword evidence="1" id="KW-0812">Transmembrane</keyword>
<evidence type="ECO:0000313" key="2">
    <source>
        <dbReference type="EMBL" id="KZM36114.1"/>
    </source>
</evidence>
<evidence type="ECO:0000313" key="3">
    <source>
        <dbReference type="Proteomes" id="UP000076447"/>
    </source>
</evidence>